<dbReference type="Gene3D" id="1.20.120.530">
    <property type="entry name" value="GntR ligand-binding domain-like"/>
    <property type="match status" value="1"/>
</dbReference>
<name>A0ABV6JW54_9PROT</name>
<dbReference type="SUPFAM" id="SSF48008">
    <property type="entry name" value="GntR ligand-binding domain-like"/>
    <property type="match status" value="1"/>
</dbReference>
<dbReference type="PANTHER" id="PTHR43537">
    <property type="entry name" value="TRANSCRIPTIONAL REGULATOR, GNTR FAMILY"/>
    <property type="match status" value="1"/>
</dbReference>
<dbReference type="SMART" id="SM00895">
    <property type="entry name" value="FCD"/>
    <property type="match status" value="1"/>
</dbReference>
<keyword evidence="6" id="KW-1185">Reference proteome</keyword>
<evidence type="ECO:0000256" key="3">
    <source>
        <dbReference type="ARBA" id="ARBA00023163"/>
    </source>
</evidence>
<keyword evidence="2" id="KW-0238">DNA-binding</keyword>
<dbReference type="Proteomes" id="UP001589865">
    <property type="component" value="Unassembled WGS sequence"/>
</dbReference>
<dbReference type="EMBL" id="JBHLUN010000010">
    <property type="protein sequence ID" value="MFC0409585.1"/>
    <property type="molecule type" value="Genomic_DNA"/>
</dbReference>
<accession>A0ABV6JW54</accession>
<dbReference type="InterPro" id="IPR036388">
    <property type="entry name" value="WH-like_DNA-bd_sf"/>
</dbReference>
<organism evidence="5 6">
    <name type="scientific">Roseomonas elaeocarpi</name>
    <dbReference type="NCBI Taxonomy" id="907779"/>
    <lineage>
        <taxon>Bacteria</taxon>
        <taxon>Pseudomonadati</taxon>
        <taxon>Pseudomonadota</taxon>
        <taxon>Alphaproteobacteria</taxon>
        <taxon>Acetobacterales</taxon>
        <taxon>Roseomonadaceae</taxon>
        <taxon>Roseomonas</taxon>
    </lineage>
</organism>
<dbReference type="SMART" id="SM00345">
    <property type="entry name" value="HTH_GNTR"/>
    <property type="match status" value="2"/>
</dbReference>
<dbReference type="InterPro" id="IPR000524">
    <property type="entry name" value="Tscrpt_reg_HTH_GntR"/>
</dbReference>
<dbReference type="Pfam" id="PF00392">
    <property type="entry name" value="GntR"/>
    <property type="match status" value="1"/>
</dbReference>
<evidence type="ECO:0000256" key="1">
    <source>
        <dbReference type="ARBA" id="ARBA00023015"/>
    </source>
</evidence>
<dbReference type="Gene3D" id="1.10.10.10">
    <property type="entry name" value="Winged helix-like DNA-binding domain superfamily/Winged helix DNA-binding domain"/>
    <property type="match status" value="1"/>
</dbReference>
<evidence type="ECO:0000313" key="5">
    <source>
        <dbReference type="EMBL" id="MFC0409585.1"/>
    </source>
</evidence>
<dbReference type="SUPFAM" id="SSF46785">
    <property type="entry name" value="Winged helix' DNA-binding domain"/>
    <property type="match status" value="2"/>
</dbReference>
<sequence>MDGGAAVPGAIPGAVPGTPGAPAYEQVAGVLRAAIAEGRLPPGTVIREGALATLLRAGRSPVRHALSRLLAEGLLQRRDGRGLVVGSAAGSSASCDLSAATLGLGDAPATLGRTANWRRVYDVVERDLVLRSVLGCFRVNELELARFYGIGRSVAAQVLLRAEALGLITKRDTGHWFIVPLDEQRLDNLYALRILLEGAAVAEAALRVPEDVLDGMWQRSTAAREAYPQVTAHQLDVLEHDLHVDALGWAPNPELLDALGRTRCVILSSKHLLGEGVRYPADDPFLEEHAAVLAALRRRDGAEAQRAMVAHLRSAQRKVSARLSSFRASFDAPALPYLSAADSRAG</sequence>
<evidence type="ECO:0000259" key="4">
    <source>
        <dbReference type="PROSITE" id="PS50949"/>
    </source>
</evidence>
<proteinExistence type="predicted"/>
<feature type="domain" description="HTH gntR-type" evidence="4">
    <location>
        <begin position="21"/>
        <end position="88"/>
    </location>
</feature>
<keyword evidence="3" id="KW-0804">Transcription</keyword>
<comment type="caution">
    <text evidence="5">The sequence shown here is derived from an EMBL/GenBank/DDBJ whole genome shotgun (WGS) entry which is preliminary data.</text>
</comment>
<dbReference type="InterPro" id="IPR008920">
    <property type="entry name" value="TF_FadR/GntR_C"/>
</dbReference>
<evidence type="ECO:0000313" key="6">
    <source>
        <dbReference type="Proteomes" id="UP001589865"/>
    </source>
</evidence>
<dbReference type="InterPro" id="IPR036390">
    <property type="entry name" value="WH_DNA-bd_sf"/>
</dbReference>
<dbReference type="CDD" id="cd07377">
    <property type="entry name" value="WHTH_GntR"/>
    <property type="match status" value="1"/>
</dbReference>
<evidence type="ECO:0000256" key="2">
    <source>
        <dbReference type="ARBA" id="ARBA00023125"/>
    </source>
</evidence>
<reference evidence="5 6" key="1">
    <citation type="submission" date="2024-09" db="EMBL/GenBank/DDBJ databases">
        <authorList>
            <person name="Sun Q."/>
            <person name="Mori K."/>
        </authorList>
    </citation>
    <scope>NUCLEOTIDE SEQUENCE [LARGE SCALE GENOMIC DNA]</scope>
    <source>
        <strain evidence="5 6">TBRC 5777</strain>
    </source>
</reference>
<dbReference type="RefSeq" id="WP_377045335.1">
    <property type="nucleotide sequence ID" value="NZ_JBHLUN010000010.1"/>
</dbReference>
<gene>
    <name evidence="5" type="ORF">ACFFGY_15135</name>
</gene>
<keyword evidence="1" id="KW-0805">Transcription regulation</keyword>
<dbReference type="PROSITE" id="PS50949">
    <property type="entry name" value="HTH_GNTR"/>
    <property type="match status" value="1"/>
</dbReference>
<dbReference type="PANTHER" id="PTHR43537:SF45">
    <property type="entry name" value="GNTR FAMILY REGULATORY PROTEIN"/>
    <property type="match status" value="1"/>
</dbReference>
<dbReference type="InterPro" id="IPR011711">
    <property type="entry name" value="GntR_C"/>
</dbReference>
<dbReference type="Pfam" id="PF07729">
    <property type="entry name" value="FCD"/>
    <property type="match status" value="1"/>
</dbReference>
<protein>
    <submittedName>
        <fullName evidence="5">GntR family transcriptional regulator</fullName>
    </submittedName>
</protein>